<gene>
    <name evidence="1" type="ORF">C0Z10_09860</name>
</gene>
<dbReference type="PANTHER" id="PTHR41913">
    <property type="entry name" value="DUF1684 DOMAIN-CONTAINING PROTEIN"/>
    <property type="match status" value="1"/>
</dbReference>
<dbReference type="RefSeq" id="WP_097799257.1">
    <property type="nucleotide sequence ID" value="NZ_CP025570.1"/>
</dbReference>
<organism evidence="1 2">
    <name type="scientific">Acidipropionibacterium jensenii</name>
    <dbReference type="NCBI Taxonomy" id="1749"/>
    <lineage>
        <taxon>Bacteria</taxon>
        <taxon>Bacillati</taxon>
        <taxon>Actinomycetota</taxon>
        <taxon>Actinomycetes</taxon>
        <taxon>Propionibacteriales</taxon>
        <taxon>Propionibacteriaceae</taxon>
        <taxon>Acidipropionibacterium</taxon>
    </lineage>
</organism>
<sequence length="274" mass="29477">MTENTQDGQFTADWRAWHEEREKARTDPLGILAASGLYFLDADPLTVPGVPGSWRLVDGQPQVELTEGQTLTDGDRVLTGTVPLGDRIADGGVELGFTDGDAHGLAEVAWRGSSVMLRPRRDDSEYLAHFPGTPTFPPSRRWQVPAHLEAFPKNHQETVGAVIEGLEHHYSSPGVLTFTLDGVACRLTAFTGGRDGSLMVLFRDATSGRTTYGASRTLAVPAPDAEGNTVIDFNRAANLPCAYTDNATCPLPPTENRLPVAVEAGEKVPVSRVS</sequence>
<reference evidence="2" key="1">
    <citation type="submission" date="2017-12" db="EMBL/GenBank/DDBJ databases">
        <title>Whole genome sequencing of Acidipropionibacterium jensenii strains JS279 and JS280.</title>
        <authorList>
            <person name="Deptula P."/>
            <person name="Laine P."/>
            <person name="Smolander O.-P."/>
            <person name="Paulin L."/>
            <person name="Auvinen P."/>
            <person name="Varmanen P."/>
        </authorList>
    </citation>
    <scope>NUCLEOTIDE SEQUENCE [LARGE SCALE GENOMIC DNA]</scope>
    <source>
        <strain evidence="2">JS280</strain>
    </source>
</reference>
<dbReference type="PANTHER" id="PTHR41913:SF1">
    <property type="entry name" value="DUF1684 DOMAIN-CONTAINING PROTEIN"/>
    <property type="match status" value="1"/>
</dbReference>
<dbReference type="KEGG" id="aji:C0Z10_09860"/>
<proteinExistence type="predicted"/>
<evidence type="ECO:0000313" key="1">
    <source>
        <dbReference type="EMBL" id="AZZ40007.1"/>
    </source>
</evidence>
<dbReference type="AlphaFoldDB" id="A0A3T0S0W9"/>
<dbReference type="InterPro" id="IPR012467">
    <property type="entry name" value="DUF1684"/>
</dbReference>
<name>A0A3T0S0W9_9ACTN</name>
<protein>
    <submittedName>
        <fullName evidence="1">DUF1684 domain-containing protein</fullName>
    </submittedName>
</protein>
<dbReference type="Proteomes" id="UP000285875">
    <property type="component" value="Chromosome"/>
</dbReference>
<accession>A0A3T0S0W9</accession>
<evidence type="ECO:0000313" key="2">
    <source>
        <dbReference type="Proteomes" id="UP000285875"/>
    </source>
</evidence>
<dbReference type="Pfam" id="PF07920">
    <property type="entry name" value="DUF1684"/>
    <property type="match status" value="1"/>
</dbReference>
<dbReference type="EMBL" id="CP025570">
    <property type="protein sequence ID" value="AZZ40007.1"/>
    <property type="molecule type" value="Genomic_DNA"/>
</dbReference>